<dbReference type="InterPro" id="IPR006805">
    <property type="entry name" value="Anth_synth_I_N"/>
</dbReference>
<comment type="pathway">
    <text evidence="2">Cofactor biosynthesis; tetrahydrofolate biosynthesis; 4-aminobenzoate from chorismate: step 1/2.</text>
</comment>
<keyword evidence="3" id="KW-0289">Folate biosynthesis</keyword>
<evidence type="ECO:0000313" key="9">
    <source>
        <dbReference type="EMBL" id="CAB9512438.1"/>
    </source>
</evidence>
<evidence type="ECO:0000313" key="10">
    <source>
        <dbReference type="Proteomes" id="UP001153069"/>
    </source>
</evidence>
<dbReference type="PROSITE" id="PS51273">
    <property type="entry name" value="GATASE_TYPE_1"/>
    <property type="match status" value="1"/>
</dbReference>
<evidence type="ECO:0000256" key="3">
    <source>
        <dbReference type="ARBA" id="ARBA00022909"/>
    </source>
</evidence>
<keyword evidence="7" id="KW-0732">Signal</keyword>
<dbReference type="Gene3D" id="3.40.50.880">
    <property type="match status" value="1"/>
</dbReference>
<dbReference type="Proteomes" id="UP001153069">
    <property type="component" value="Unassembled WGS sequence"/>
</dbReference>
<proteinExistence type="predicted"/>
<dbReference type="InterPro" id="IPR006221">
    <property type="entry name" value="TrpG/PapA_dom"/>
</dbReference>
<dbReference type="GO" id="GO:0004049">
    <property type="term" value="F:anthranilate synthase activity"/>
    <property type="evidence" value="ECO:0007669"/>
    <property type="project" value="InterPro"/>
</dbReference>
<comment type="catalytic activity">
    <reaction evidence="1">
        <text>chorismate + L-glutamine = 4-amino-4-deoxychorismate + L-glutamate</text>
        <dbReference type="Rhea" id="RHEA:11672"/>
        <dbReference type="ChEBI" id="CHEBI:29748"/>
        <dbReference type="ChEBI" id="CHEBI:29985"/>
        <dbReference type="ChEBI" id="CHEBI:58359"/>
        <dbReference type="ChEBI" id="CHEBI:58406"/>
        <dbReference type="EC" id="2.6.1.85"/>
    </reaction>
</comment>
<evidence type="ECO:0000256" key="2">
    <source>
        <dbReference type="ARBA" id="ARBA00005009"/>
    </source>
</evidence>
<gene>
    <name evidence="9" type="ORF">SEMRO_536_G162210.1</name>
</gene>
<dbReference type="PANTHER" id="PTHR11236:SF9">
    <property type="entry name" value="ANTHRANILATE SYNTHASE COMPONENT 1"/>
    <property type="match status" value="1"/>
</dbReference>
<feature type="domain" description="SAP" evidence="8">
    <location>
        <begin position="882"/>
        <end position="916"/>
    </location>
</feature>
<dbReference type="SUPFAM" id="SSF56322">
    <property type="entry name" value="ADC synthase"/>
    <property type="match status" value="1"/>
</dbReference>
<dbReference type="PANTHER" id="PTHR11236">
    <property type="entry name" value="AMINOBENZOATE/ANTHRANILATE SYNTHASE"/>
    <property type="match status" value="1"/>
</dbReference>
<dbReference type="PROSITE" id="PS50800">
    <property type="entry name" value="SAP"/>
    <property type="match status" value="1"/>
</dbReference>
<dbReference type="InterPro" id="IPR003034">
    <property type="entry name" value="SAP_dom"/>
</dbReference>
<organism evidence="9 10">
    <name type="scientific">Seminavis robusta</name>
    <dbReference type="NCBI Taxonomy" id="568900"/>
    <lineage>
        <taxon>Eukaryota</taxon>
        <taxon>Sar</taxon>
        <taxon>Stramenopiles</taxon>
        <taxon>Ochrophyta</taxon>
        <taxon>Bacillariophyta</taxon>
        <taxon>Bacillariophyceae</taxon>
        <taxon>Bacillariophycidae</taxon>
        <taxon>Naviculales</taxon>
        <taxon>Naviculaceae</taxon>
        <taxon>Seminavis</taxon>
    </lineage>
</organism>
<evidence type="ECO:0000256" key="4">
    <source>
        <dbReference type="ARBA" id="ARBA00022962"/>
    </source>
</evidence>
<evidence type="ECO:0000256" key="5">
    <source>
        <dbReference type="ARBA" id="ARBA00031329"/>
    </source>
</evidence>
<dbReference type="Pfam" id="PF04715">
    <property type="entry name" value="Anth_synt_I_N"/>
    <property type="match status" value="1"/>
</dbReference>
<dbReference type="InterPro" id="IPR005801">
    <property type="entry name" value="ADC_synthase"/>
</dbReference>
<dbReference type="SMART" id="SM00513">
    <property type="entry name" value="SAP"/>
    <property type="match status" value="1"/>
</dbReference>
<dbReference type="NCBIfam" id="NF010081">
    <property type="entry name" value="PRK13566.1"/>
    <property type="match status" value="1"/>
</dbReference>
<reference evidence="9" key="1">
    <citation type="submission" date="2020-06" db="EMBL/GenBank/DDBJ databases">
        <authorList>
            <consortium name="Plant Systems Biology data submission"/>
        </authorList>
    </citation>
    <scope>NUCLEOTIDE SEQUENCE</scope>
    <source>
        <strain evidence="9">D6</strain>
    </source>
</reference>
<dbReference type="AlphaFoldDB" id="A0A9N8HEW2"/>
<evidence type="ECO:0000256" key="1">
    <source>
        <dbReference type="ARBA" id="ARBA00001000"/>
    </source>
</evidence>
<feature type="signal peptide" evidence="7">
    <location>
        <begin position="1"/>
        <end position="22"/>
    </location>
</feature>
<dbReference type="PRINTS" id="PR00097">
    <property type="entry name" value="ANTSNTHASEII"/>
</dbReference>
<feature type="chain" id="PRO_5040488921" description="p-aminobenzoic acid synthase" evidence="7">
    <location>
        <begin position="23"/>
        <end position="965"/>
    </location>
</feature>
<dbReference type="InterPro" id="IPR017926">
    <property type="entry name" value="GATASE"/>
</dbReference>
<evidence type="ECO:0000259" key="8">
    <source>
        <dbReference type="PROSITE" id="PS50800"/>
    </source>
</evidence>
<dbReference type="GO" id="GO:0046820">
    <property type="term" value="F:4-amino-4-deoxychorismate synthase activity"/>
    <property type="evidence" value="ECO:0007669"/>
    <property type="project" value="UniProtKB-EC"/>
</dbReference>
<keyword evidence="10" id="KW-1185">Reference proteome</keyword>
<dbReference type="CDD" id="cd01743">
    <property type="entry name" value="GATase1_Anthranilate_Synthase"/>
    <property type="match status" value="1"/>
</dbReference>
<dbReference type="NCBIfam" id="TIGR00566">
    <property type="entry name" value="trpG_papA"/>
    <property type="match status" value="1"/>
</dbReference>
<dbReference type="SUPFAM" id="SSF52317">
    <property type="entry name" value="Class I glutamine amidotransferase-like"/>
    <property type="match status" value="1"/>
</dbReference>
<dbReference type="Pfam" id="PF00425">
    <property type="entry name" value="Chorismate_bind"/>
    <property type="match status" value="1"/>
</dbReference>
<dbReference type="NCBIfam" id="TIGR01815">
    <property type="entry name" value="TrpE-clade3"/>
    <property type="match status" value="1"/>
</dbReference>
<evidence type="ECO:0000256" key="6">
    <source>
        <dbReference type="ARBA" id="ARBA00031904"/>
    </source>
</evidence>
<dbReference type="Gene3D" id="3.60.120.10">
    <property type="entry name" value="Anthranilate synthase"/>
    <property type="match status" value="1"/>
</dbReference>
<dbReference type="Pfam" id="PF00117">
    <property type="entry name" value="GATase"/>
    <property type="match status" value="1"/>
</dbReference>
<dbReference type="InterPro" id="IPR029062">
    <property type="entry name" value="Class_I_gatase-like"/>
</dbReference>
<dbReference type="InterPro" id="IPR019999">
    <property type="entry name" value="Anth_synth_I-like"/>
</dbReference>
<dbReference type="EMBL" id="CAICTM010000535">
    <property type="protein sequence ID" value="CAB9512438.1"/>
    <property type="molecule type" value="Genomic_DNA"/>
</dbReference>
<dbReference type="GO" id="GO:0046656">
    <property type="term" value="P:folic acid biosynthetic process"/>
    <property type="evidence" value="ECO:0007669"/>
    <property type="project" value="UniProtKB-KW"/>
</dbReference>
<accession>A0A9N8HEW2</accession>
<dbReference type="PRINTS" id="PR00096">
    <property type="entry name" value="GATASE"/>
</dbReference>
<dbReference type="OrthoDB" id="524799at2759"/>
<name>A0A9N8HEW2_9STRA</name>
<comment type="caution">
    <text evidence="9">The sequence shown here is derived from an EMBL/GenBank/DDBJ whole genome shotgun (WGS) entry which is preliminary data.</text>
</comment>
<keyword evidence="4" id="KW-0315">Glutamine amidotransferase</keyword>
<sequence>MKTTHSFGFLAALLCQFLGVDSFIAPSARLTRIHRSHLSSTKEPTTETTTSTDNDYNAVFVAKEGGRGATTASQQALEQNLSLGAPPARPSGGHFLTRGGVQVTAHVEPMEFSDEMRSGTSANAIEELVQQLDEHKGVLLTSSYEFPGRYARWSLGFVDPPLEISGRGSKCTIKALNQRGKVILPAVEEVMKSLKEEGILSELHVSNQGETPNGTGDSMDSAMTRIDVTVVPPSEVGTFSEEERSRQPSLFSVVRALVDLFGYQAPDGQLGLYGAFGYDLTFQFEPIKLSQPRDDDQRDVLLYLPDTIIVVDQDKRDAWKVDYDFCVNQRSTQGMPRLGENAPFQAFDESKVDFNPRDTPPNEFAQSVEKAKREFAVGNLFEAVLSQTFREKLAEETPPSVLFRRLRARNPAPYGFFINLGEQEYLVGASPEMFVRCEAIADNDYRPGALRVETCPISGTVARGADALEDAQRVKSLMMNAKEESELTMCTDVDRNDKSRICEPGSVQVIGRRQIEMYSRLIHTVDHVEGFLRPEFDALDAFLCHTWAVTVTGAPKTWAIQFVEDNERSPRHWYGGAVGMVGFDGSLNTGLTLRTVRVKNGVAEVRAGATLLYDSNPPAEELETELKASAMIDAIVQKGPEDELGTVSKLVPKPVLVGNGKNLILIDHEDSFVHTLGNYLRQTGATVTTLRSGPSALKALESMAQAGKKPDLVILSPGPGNPSDFGLSKTIDVLTKHKIPAFGVCLGLQGMVEHFGGTLGVLGYPMHGKPSGVTLTAEGKAANSIFEGLPDTFEVARYHSLYGIKERLPSSLKVTALSDDGIVMGIQHNELPFAAVQFHPESILTSPAHGMTILQNALSVLHYSEGSAEERATSGAELVGILEQKSEDQLQAKLEKVGLSTSGSKSDMVVRLALWMHKSKEAKSGRLPLEDKSATELRELKASLGMKGSSGSKEELIEQLKTCLL</sequence>
<protein>
    <recommendedName>
        <fullName evidence="6">p-aminobenzoic acid synthase</fullName>
    </recommendedName>
    <alternativeName>
        <fullName evidence="5">Para-aminobenzoate synthase</fullName>
    </alternativeName>
</protein>
<dbReference type="InterPro" id="IPR015890">
    <property type="entry name" value="Chorismate_C"/>
</dbReference>
<evidence type="ECO:0000256" key="7">
    <source>
        <dbReference type="SAM" id="SignalP"/>
    </source>
</evidence>
<dbReference type="InterPro" id="IPR010112">
    <property type="entry name" value="TrpE-G_bact"/>
</dbReference>
<dbReference type="GO" id="GO:0000162">
    <property type="term" value="P:L-tryptophan biosynthetic process"/>
    <property type="evidence" value="ECO:0007669"/>
    <property type="project" value="InterPro"/>
</dbReference>